<reference evidence="2 3" key="2">
    <citation type="submission" date="2018-11" db="EMBL/GenBank/DDBJ databases">
        <authorList>
            <consortium name="Pathogen Informatics"/>
        </authorList>
    </citation>
    <scope>NUCLEOTIDE SEQUENCE [LARGE SCALE GENOMIC DNA]</scope>
    <source>
        <strain evidence="2">Dakar</strain>
        <strain evidence="3">Dakar, Senegal</strain>
    </source>
</reference>
<proteinExistence type="predicted"/>
<dbReference type="AlphaFoldDB" id="A0A183JPB6"/>
<keyword evidence="3" id="KW-1185">Reference proteome</keyword>
<keyword evidence="1" id="KW-0472">Membrane</keyword>
<name>A0A183JPB6_9TREM</name>
<reference evidence="4" key="1">
    <citation type="submission" date="2016-06" db="UniProtKB">
        <authorList>
            <consortium name="WormBaseParasite"/>
        </authorList>
    </citation>
    <scope>IDENTIFICATION</scope>
</reference>
<accession>A0A183JPB6</accession>
<evidence type="ECO:0000256" key="1">
    <source>
        <dbReference type="SAM" id="Phobius"/>
    </source>
</evidence>
<evidence type="ECO:0000313" key="2">
    <source>
        <dbReference type="EMBL" id="VDO89661.1"/>
    </source>
</evidence>
<evidence type="ECO:0000313" key="3">
    <source>
        <dbReference type="Proteomes" id="UP000279833"/>
    </source>
</evidence>
<keyword evidence="1" id="KW-1133">Transmembrane helix</keyword>
<keyword evidence="1" id="KW-0812">Transmembrane</keyword>
<protein>
    <submittedName>
        <fullName evidence="4">TLC domain-containing protein</fullName>
    </submittedName>
</protein>
<dbReference type="EMBL" id="UZAK01006182">
    <property type="protein sequence ID" value="VDO89661.1"/>
    <property type="molecule type" value="Genomic_DNA"/>
</dbReference>
<evidence type="ECO:0000313" key="4">
    <source>
        <dbReference type="WBParaSite" id="SCUD_0000455301-mRNA-1"/>
    </source>
</evidence>
<sequence>MDYHVVMLYVLFYEVGYGLIHFFVIKYLTLQLSVKRMLNLKKLLLV</sequence>
<feature type="transmembrane region" description="Helical" evidence="1">
    <location>
        <begin position="6"/>
        <end position="28"/>
    </location>
</feature>
<organism evidence="4">
    <name type="scientific">Schistosoma curassoni</name>
    <dbReference type="NCBI Taxonomy" id="6186"/>
    <lineage>
        <taxon>Eukaryota</taxon>
        <taxon>Metazoa</taxon>
        <taxon>Spiralia</taxon>
        <taxon>Lophotrochozoa</taxon>
        <taxon>Platyhelminthes</taxon>
        <taxon>Trematoda</taxon>
        <taxon>Digenea</taxon>
        <taxon>Strigeidida</taxon>
        <taxon>Schistosomatoidea</taxon>
        <taxon>Schistosomatidae</taxon>
        <taxon>Schistosoma</taxon>
    </lineage>
</organism>
<dbReference type="Proteomes" id="UP000279833">
    <property type="component" value="Unassembled WGS sequence"/>
</dbReference>
<dbReference type="WBParaSite" id="SCUD_0000455301-mRNA-1">
    <property type="protein sequence ID" value="SCUD_0000455301-mRNA-1"/>
    <property type="gene ID" value="SCUD_0000455301"/>
</dbReference>
<gene>
    <name evidence="2" type="ORF">SCUD_LOCUS4553</name>
</gene>